<comment type="caution">
    <text evidence="2">The sequence shown here is derived from an EMBL/GenBank/DDBJ whole genome shotgun (WGS) entry which is preliminary data.</text>
</comment>
<evidence type="ECO:0000313" key="3">
    <source>
        <dbReference type="Proteomes" id="UP000308707"/>
    </source>
</evidence>
<dbReference type="InterPro" id="IPR036291">
    <property type="entry name" value="NAD(P)-bd_dom_sf"/>
</dbReference>
<organism evidence="2 3">
    <name type="scientific">Luteimonas gilva</name>
    <dbReference type="NCBI Taxonomy" id="2572684"/>
    <lineage>
        <taxon>Bacteria</taxon>
        <taxon>Pseudomonadati</taxon>
        <taxon>Pseudomonadota</taxon>
        <taxon>Gammaproteobacteria</taxon>
        <taxon>Lysobacterales</taxon>
        <taxon>Lysobacteraceae</taxon>
        <taxon>Luteimonas</taxon>
    </lineage>
</organism>
<dbReference type="RefSeq" id="WP_137265656.1">
    <property type="nucleotide sequence ID" value="NZ_SZUA01000001.1"/>
</dbReference>
<proteinExistence type="predicted"/>
<gene>
    <name evidence="2" type="ORF">FCE95_03860</name>
</gene>
<dbReference type="PANTHER" id="PTHR33303:SF2">
    <property type="entry name" value="COA-BINDING DOMAIN-CONTAINING PROTEIN"/>
    <property type="match status" value="1"/>
</dbReference>
<dbReference type="PANTHER" id="PTHR33303">
    <property type="entry name" value="CYTOPLASMIC PROTEIN-RELATED"/>
    <property type="match status" value="1"/>
</dbReference>
<accession>A0A4U5JXH3</accession>
<protein>
    <submittedName>
        <fullName evidence="2">CoA-binding protein</fullName>
    </submittedName>
</protein>
<evidence type="ECO:0000313" key="2">
    <source>
        <dbReference type="EMBL" id="TKR33448.1"/>
    </source>
</evidence>
<feature type="domain" description="CoA-binding" evidence="1">
    <location>
        <begin position="15"/>
        <end position="113"/>
    </location>
</feature>
<sequence>MRGSLIQNHRDIDRLLAQTRRIAVLGIKPEDRMPAPAHMIPAYMNRAGYEIVPVPVYYPDVSDILGKPVHRSVADVPGRVDVVTVFRKPEDLEPHLDDLLKARPRAVWLQTGIRHDAFAERLLAAGIDVVQDQCMMVEHRRWRSGA</sequence>
<dbReference type="AlphaFoldDB" id="A0A4U5JXH3"/>
<dbReference type="SMART" id="SM00881">
    <property type="entry name" value="CoA_binding"/>
    <property type="match status" value="1"/>
</dbReference>
<dbReference type="OrthoDB" id="9804695at2"/>
<dbReference type="Gene3D" id="3.40.50.720">
    <property type="entry name" value="NAD(P)-binding Rossmann-like Domain"/>
    <property type="match status" value="1"/>
</dbReference>
<dbReference type="Proteomes" id="UP000308707">
    <property type="component" value="Unassembled WGS sequence"/>
</dbReference>
<dbReference type="InterPro" id="IPR003781">
    <property type="entry name" value="CoA-bd"/>
</dbReference>
<dbReference type="EMBL" id="SZUA01000001">
    <property type="protein sequence ID" value="TKR33448.1"/>
    <property type="molecule type" value="Genomic_DNA"/>
</dbReference>
<dbReference type="Pfam" id="PF13380">
    <property type="entry name" value="CoA_binding_2"/>
    <property type="match status" value="1"/>
</dbReference>
<name>A0A4U5JXH3_9GAMM</name>
<evidence type="ECO:0000259" key="1">
    <source>
        <dbReference type="SMART" id="SM00881"/>
    </source>
</evidence>
<keyword evidence="3" id="KW-1185">Reference proteome</keyword>
<reference evidence="2 3" key="1">
    <citation type="submission" date="2019-04" db="EMBL/GenBank/DDBJ databases">
        <title>Reference strain of H23.</title>
        <authorList>
            <person name="Luo X."/>
        </authorList>
    </citation>
    <scope>NUCLEOTIDE SEQUENCE [LARGE SCALE GENOMIC DNA]</scope>
    <source>
        <strain evidence="2 3">H23</strain>
    </source>
</reference>
<dbReference type="SUPFAM" id="SSF51735">
    <property type="entry name" value="NAD(P)-binding Rossmann-fold domains"/>
    <property type="match status" value="1"/>
</dbReference>